<dbReference type="RefSeq" id="WP_007491756.1">
    <property type="nucleotide sequence ID" value="NZ_AGBF01000007.1"/>
</dbReference>
<sequence>MPQYLPLILLLLACPVGMALMMWYMGRYQRKNVRQAQPRPRPTVPTGHDTNAVEVTHLQAEIDQLKAAQRDSAGRPASPGDRPPQA</sequence>
<organism evidence="3 4">
    <name type="scientific">Streptomyces zinciresistens K42</name>
    <dbReference type="NCBI Taxonomy" id="700597"/>
    <lineage>
        <taxon>Bacteria</taxon>
        <taxon>Bacillati</taxon>
        <taxon>Actinomycetota</taxon>
        <taxon>Actinomycetes</taxon>
        <taxon>Kitasatosporales</taxon>
        <taxon>Streptomycetaceae</taxon>
        <taxon>Streptomyces</taxon>
    </lineage>
</organism>
<accession>G2G5U4</accession>
<keyword evidence="4" id="KW-1185">Reference proteome</keyword>
<keyword evidence="2" id="KW-1133">Transmembrane helix</keyword>
<name>G2G5U4_9ACTN</name>
<evidence type="ECO:0000313" key="4">
    <source>
        <dbReference type="Proteomes" id="UP000004217"/>
    </source>
</evidence>
<reference evidence="3 4" key="1">
    <citation type="submission" date="2011-08" db="EMBL/GenBank/DDBJ databases">
        <authorList>
            <person name="Lin Y."/>
            <person name="Hao X."/>
            <person name="Johnstone L."/>
            <person name="Miller S.J."/>
            <person name="Wei G."/>
            <person name="Rensing C."/>
        </authorList>
    </citation>
    <scope>NUCLEOTIDE SEQUENCE [LARGE SCALE GENOMIC DNA]</scope>
    <source>
        <strain evidence="3 4">K42</strain>
    </source>
</reference>
<keyword evidence="2" id="KW-0472">Membrane</keyword>
<proteinExistence type="predicted"/>
<feature type="transmembrane region" description="Helical" evidence="2">
    <location>
        <begin position="6"/>
        <end position="25"/>
    </location>
</feature>
<protein>
    <submittedName>
        <fullName evidence="3">Uncharacterized protein</fullName>
    </submittedName>
</protein>
<dbReference type="Proteomes" id="UP000004217">
    <property type="component" value="Unassembled WGS sequence"/>
</dbReference>
<comment type="caution">
    <text evidence="3">The sequence shown here is derived from an EMBL/GenBank/DDBJ whole genome shotgun (WGS) entry which is preliminary data.</text>
</comment>
<evidence type="ECO:0000256" key="2">
    <source>
        <dbReference type="SAM" id="Phobius"/>
    </source>
</evidence>
<keyword evidence="2" id="KW-0812">Transmembrane</keyword>
<dbReference type="EMBL" id="AGBF01000007">
    <property type="protein sequence ID" value="EGX61033.1"/>
    <property type="molecule type" value="Genomic_DNA"/>
</dbReference>
<dbReference type="AlphaFoldDB" id="G2G5U4"/>
<evidence type="ECO:0000256" key="1">
    <source>
        <dbReference type="SAM" id="MobiDB-lite"/>
    </source>
</evidence>
<evidence type="ECO:0000313" key="3">
    <source>
        <dbReference type="EMBL" id="EGX61033.1"/>
    </source>
</evidence>
<gene>
    <name evidence="3" type="ORF">SZN_04241</name>
</gene>
<dbReference type="OrthoDB" id="5193129at2"/>
<feature type="region of interest" description="Disordered" evidence="1">
    <location>
        <begin position="65"/>
        <end position="86"/>
    </location>
</feature>